<evidence type="ECO:0000313" key="5">
    <source>
        <dbReference type="EMBL" id="MCL1125423.1"/>
    </source>
</evidence>
<evidence type="ECO:0000256" key="1">
    <source>
        <dbReference type="ARBA" id="ARBA00005568"/>
    </source>
</evidence>
<keyword evidence="2" id="KW-0479">Metal-binding</keyword>
<dbReference type="Gene3D" id="3.20.20.60">
    <property type="entry name" value="Phosphoenolpyruvate-binding domains"/>
    <property type="match status" value="1"/>
</dbReference>
<dbReference type="GO" id="GO:0016829">
    <property type="term" value="F:lyase activity"/>
    <property type="evidence" value="ECO:0007669"/>
    <property type="project" value="UniProtKB-KW"/>
</dbReference>
<keyword evidence="6" id="KW-1185">Reference proteome</keyword>
<dbReference type="Pfam" id="PF03328">
    <property type="entry name" value="HpcH_HpaI"/>
    <property type="match status" value="1"/>
</dbReference>
<evidence type="ECO:0000259" key="4">
    <source>
        <dbReference type="Pfam" id="PF03328"/>
    </source>
</evidence>
<dbReference type="Proteomes" id="UP001203423">
    <property type="component" value="Unassembled WGS sequence"/>
</dbReference>
<feature type="domain" description="HpcH/HpaI aldolase/citrate lyase" evidence="4">
    <location>
        <begin position="26"/>
        <end position="209"/>
    </location>
</feature>
<dbReference type="RefSeq" id="WP_248940738.1">
    <property type="nucleotide sequence ID" value="NZ_JAKIKS010000048.1"/>
</dbReference>
<sequence>MLSINPLKKKLAAKTDIFGILNSVPSPVITEMFAYAGYDFVILDTEHLLISDDSLAHSIRAAECAGIPALVRVPNCDPARIGKILDAGAQGIVVSRVSDLDSAKVAIEACKYPPLGNRGITGGRTTGFGTLPLAEYIENANNETFIGLMIEDVQGLDALAEIVQLPHLDMIFEGALDLSLSMGHGIHFNHENVQAAIHKMADISLNANIPFCAIPRLSGQKQQWQAKGVNTFLVGEDRGFIFKELKNKLNSLKS</sequence>
<dbReference type="SUPFAM" id="SSF51621">
    <property type="entry name" value="Phosphoenolpyruvate/pyruvate domain"/>
    <property type="match status" value="1"/>
</dbReference>
<keyword evidence="3 5" id="KW-0456">Lyase</keyword>
<dbReference type="PANTHER" id="PTHR30502">
    <property type="entry name" value="2-KETO-3-DEOXY-L-RHAMNONATE ALDOLASE"/>
    <property type="match status" value="1"/>
</dbReference>
<accession>A0ABT0LCK5</accession>
<reference evidence="5 6" key="1">
    <citation type="submission" date="2022-01" db="EMBL/GenBank/DDBJ databases">
        <title>Whole genome-based taxonomy of the Shewanellaceae.</title>
        <authorList>
            <person name="Martin-Rodriguez A.J."/>
        </authorList>
    </citation>
    <scope>NUCLEOTIDE SEQUENCE [LARGE SCALE GENOMIC DNA]</scope>
    <source>
        <strain evidence="5 6">DSM 17177</strain>
    </source>
</reference>
<name>A0ABT0LCK5_9GAMM</name>
<evidence type="ECO:0000313" key="6">
    <source>
        <dbReference type="Proteomes" id="UP001203423"/>
    </source>
</evidence>
<dbReference type="InterPro" id="IPR040442">
    <property type="entry name" value="Pyrv_kinase-like_dom_sf"/>
</dbReference>
<dbReference type="InterPro" id="IPR015813">
    <property type="entry name" value="Pyrv/PenolPyrv_kinase-like_dom"/>
</dbReference>
<dbReference type="InterPro" id="IPR005000">
    <property type="entry name" value="Aldolase/citrate-lyase_domain"/>
</dbReference>
<evidence type="ECO:0000256" key="2">
    <source>
        <dbReference type="ARBA" id="ARBA00022723"/>
    </source>
</evidence>
<gene>
    <name evidence="5" type="ORF">L2764_13275</name>
</gene>
<dbReference type="PANTHER" id="PTHR30502:SF0">
    <property type="entry name" value="PHOSPHOENOLPYRUVATE CARBOXYLASE FAMILY PROTEIN"/>
    <property type="match status" value="1"/>
</dbReference>
<dbReference type="InterPro" id="IPR050251">
    <property type="entry name" value="HpcH-HpaI_aldolase"/>
</dbReference>
<dbReference type="EMBL" id="JAKIKS010000048">
    <property type="protein sequence ID" value="MCL1125423.1"/>
    <property type="molecule type" value="Genomic_DNA"/>
</dbReference>
<organism evidence="5 6">
    <name type="scientific">Shewanella surugensis</name>
    <dbReference type="NCBI Taxonomy" id="212020"/>
    <lineage>
        <taxon>Bacteria</taxon>
        <taxon>Pseudomonadati</taxon>
        <taxon>Pseudomonadota</taxon>
        <taxon>Gammaproteobacteria</taxon>
        <taxon>Alteromonadales</taxon>
        <taxon>Shewanellaceae</taxon>
        <taxon>Shewanella</taxon>
    </lineage>
</organism>
<comment type="caution">
    <text evidence="5">The sequence shown here is derived from an EMBL/GenBank/DDBJ whole genome shotgun (WGS) entry which is preliminary data.</text>
</comment>
<evidence type="ECO:0000256" key="3">
    <source>
        <dbReference type="ARBA" id="ARBA00023239"/>
    </source>
</evidence>
<comment type="similarity">
    <text evidence="1">Belongs to the HpcH/HpaI aldolase family.</text>
</comment>
<protein>
    <submittedName>
        <fullName evidence="5">Aldolase/citrate lyase family protein</fullName>
    </submittedName>
</protein>
<proteinExistence type="inferred from homology"/>